<dbReference type="Gene3D" id="2.60.120.620">
    <property type="entry name" value="q2cbj1_9rhob like domain"/>
    <property type="match status" value="1"/>
</dbReference>
<name>A0A426QH35_9GAMM</name>
<dbReference type="InterPro" id="IPR044862">
    <property type="entry name" value="Pro_4_hyd_alph_FE2OG_OXY"/>
</dbReference>
<evidence type="ECO:0000259" key="1">
    <source>
        <dbReference type="Pfam" id="PF13640"/>
    </source>
</evidence>
<protein>
    <submittedName>
        <fullName evidence="2">2OG-Fe(II) oxygenase</fullName>
    </submittedName>
</protein>
<organism evidence="2 3">
    <name type="scientific">Thiohalobacter thiocyanaticus</name>
    <dbReference type="NCBI Taxonomy" id="585455"/>
    <lineage>
        <taxon>Bacteria</taxon>
        <taxon>Pseudomonadati</taxon>
        <taxon>Pseudomonadota</taxon>
        <taxon>Gammaproteobacteria</taxon>
        <taxon>Thiohalobacterales</taxon>
        <taxon>Thiohalobacteraceae</taxon>
        <taxon>Thiohalobacter</taxon>
    </lineage>
</organism>
<dbReference type="AlphaFoldDB" id="A0A426QH35"/>
<reference evidence="2 3" key="1">
    <citation type="journal article" date="2010" name="Int. J. Syst. Evol. Microbiol.">
        <title>Thiohalobacter thiocyanaticus gen. nov., sp. nov., a moderately halophilic, sulfur-oxidizing gammaproteobacterium from hypersaline lakes, that utilizes thiocyanate.</title>
        <authorList>
            <person name="Sorokin D.Y."/>
            <person name="Kovaleva O.L."/>
            <person name="Tourova T.P."/>
            <person name="Muyzer G."/>
        </authorList>
    </citation>
    <scope>NUCLEOTIDE SEQUENCE [LARGE SCALE GENOMIC DNA]</scope>
    <source>
        <strain evidence="2 3">Hrh1</strain>
    </source>
</reference>
<dbReference type="Pfam" id="PF13640">
    <property type="entry name" value="2OG-FeII_Oxy_3"/>
    <property type="match status" value="1"/>
</dbReference>
<evidence type="ECO:0000313" key="2">
    <source>
        <dbReference type="EMBL" id="RRQ21036.1"/>
    </source>
</evidence>
<dbReference type="EMBL" id="QZMU01000001">
    <property type="protein sequence ID" value="RRQ21036.1"/>
    <property type="molecule type" value="Genomic_DNA"/>
</dbReference>
<feature type="domain" description="Prolyl 4-hydroxylase alpha subunit Fe(2+) 2OG dioxygenase" evidence="1">
    <location>
        <begin position="152"/>
        <end position="233"/>
    </location>
</feature>
<gene>
    <name evidence="2" type="ORF">D6C00_03020</name>
</gene>
<dbReference type="Proteomes" id="UP000287798">
    <property type="component" value="Unassembled WGS sequence"/>
</dbReference>
<evidence type="ECO:0000313" key="3">
    <source>
        <dbReference type="Proteomes" id="UP000287798"/>
    </source>
</evidence>
<sequence length="267" mass="30279">MPTPPWMWTRWPTMTWCSVMPAPEPRWTPTGNSGWPASPDCSETAIMTATDSRLLNFQAVEDTPLQTDPFSFMVAEDVIPAGELERVNADYPRIDIPANFNPEDLEFGPAFAQVLRELDSPEFEQLIERKFGVNLGRTVKTITVRKYSEMSDGNIHTDHWSKVITVLLYFNPEWHQEGGKLRLLRSKSDIEDYAAEVTPIGGTLLAFKRSGNSYHGYKRFDGERRMVQVNWVRSGPVARQAQRLARMGTHTGKRILRLAQGLRGAAK</sequence>
<accession>A0A426QH35</accession>
<comment type="caution">
    <text evidence="2">The sequence shown here is derived from an EMBL/GenBank/DDBJ whole genome shotgun (WGS) entry which is preliminary data.</text>
</comment>
<keyword evidence="3" id="KW-1185">Reference proteome</keyword>
<proteinExistence type="predicted"/>